<dbReference type="InterPro" id="IPR028098">
    <property type="entry name" value="Glyco_trans_4-like_N"/>
</dbReference>
<dbReference type="Gene3D" id="3.40.50.2000">
    <property type="entry name" value="Glycogen Phosphorylase B"/>
    <property type="match status" value="2"/>
</dbReference>
<proteinExistence type="inferred from homology"/>
<dbReference type="CDD" id="cd03801">
    <property type="entry name" value="GT4_PimA-like"/>
    <property type="match status" value="1"/>
</dbReference>
<dbReference type="AlphaFoldDB" id="A0A9X1U812"/>
<dbReference type="PANTHER" id="PTHR12526:SF640">
    <property type="entry name" value="COLANIC ACID BIOSYNTHESIS GLYCOSYLTRANSFERASE WCAL-RELATED"/>
    <property type="match status" value="1"/>
</dbReference>
<dbReference type="PANTHER" id="PTHR12526">
    <property type="entry name" value="GLYCOSYLTRANSFERASE"/>
    <property type="match status" value="1"/>
</dbReference>
<feature type="domain" description="Glycosyl transferase family 1" evidence="4">
    <location>
        <begin position="190"/>
        <end position="344"/>
    </location>
</feature>
<evidence type="ECO:0000259" key="4">
    <source>
        <dbReference type="Pfam" id="PF00534"/>
    </source>
</evidence>
<evidence type="ECO:0000313" key="6">
    <source>
        <dbReference type="EMBL" id="MCF4007312.1"/>
    </source>
</evidence>
<keyword evidence="2" id="KW-0328">Glycosyltransferase</keyword>
<protein>
    <submittedName>
        <fullName evidence="6">Glycosyltransferase family 4 protein</fullName>
    </submittedName>
</protein>
<dbReference type="SUPFAM" id="SSF53756">
    <property type="entry name" value="UDP-Glycosyltransferase/glycogen phosphorylase"/>
    <property type="match status" value="1"/>
</dbReference>
<keyword evidence="3" id="KW-0808">Transferase</keyword>
<dbReference type="Pfam" id="PF13439">
    <property type="entry name" value="Glyco_transf_4"/>
    <property type="match status" value="1"/>
</dbReference>
<gene>
    <name evidence="6" type="ORF">L1O03_09025</name>
</gene>
<keyword evidence="7" id="KW-1185">Reference proteome</keyword>
<evidence type="ECO:0000313" key="7">
    <source>
        <dbReference type="Proteomes" id="UP001139336"/>
    </source>
</evidence>
<dbReference type="RefSeq" id="WP_236119450.1">
    <property type="nucleotide sequence ID" value="NZ_JAKGSI010000004.1"/>
</dbReference>
<dbReference type="GO" id="GO:0016757">
    <property type="term" value="F:glycosyltransferase activity"/>
    <property type="evidence" value="ECO:0007669"/>
    <property type="project" value="UniProtKB-KW"/>
</dbReference>
<evidence type="ECO:0000259" key="5">
    <source>
        <dbReference type="Pfam" id="PF13439"/>
    </source>
</evidence>
<name>A0A9X1U812_9CORY</name>
<comment type="similarity">
    <text evidence="1">Belongs to the glycosyltransferase group 1 family. Glycosyltransferase 4 subfamily.</text>
</comment>
<comment type="caution">
    <text evidence="6">The sequence shown here is derived from an EMBL/GenBank/DDBJ whole genome shotgun (WGS) entry which is preliminary data.</text>
</comment>
<evidence type="ECO:0000256" key="1">
    <source>
        <dbReference type="ARBA" id="ARBA00009481"/>
    </source>
</evidence>
<organism evidence="6 7">
    <name type="scientific">Corynebacterium uropygiale</name>
    <dbReference type="NCBI Taxonomy" id="1775911"/>
    <lineage>
        <taxon>Bacteria</taxon>
        <taxon>Bacillati</taxon>
        <taxon>Actinomycetota</taxon>
        <taxon>Actinomycetes</taxon>
        <taxon>Mycobacteriales</taxon>
        <taxon>Corynebacteriaceae</taxon>
        <taxon>Corynebacterium</taxon>
    </lineage>
</organism>
<sequence length="375" mass="41332">MKILLLCWRDTTHPQGGGSERYLERVGEYLAAHGHEVIYHTSRHTDAPRRSERRGVHYHRAGGKFTVYPRAVGRLLLAAVGLGPLAGVDAIIDTQNGIPFFARAVSRRPTILLTHHCHREQWPVAGPVIARLGWFLESRAAPAIYRGAPYITVSTPSAEELVALGVRPEDIHIIRNGVDPVPARVPTLPREAPIHMITLSRLVPHKQIEQAIDVVAGLPDAHLDIVGDGWWAEELSARADKSGARERITFHGQCSEAFKHALLARADIHLMPSRKEGWGLAVVEAAQHGTPTIGYRSSGGLRDSIVDGETGLLADTPSEFARLIQRLHDDPAERRRLGEAARERARAYSWAATGEAIAQLLEEHTTTRGPRARRP</sequence>
<dbReference type="Pfam" id="PF00534">
    <property type="entry name" value="Glycos_transf_1"/>
    <property type="match status" value="1"/>
</dbReference>
<evidence type="ECO:0000256" key="2">
    <source>
        <dbReference type="ARBA" id="ARBA00022676"/>
    </source>
</evidence>
<dbReference type="EMBL" id="JAKGSI010000004">
    <property type="protein sequence ID" value="MCF4007312.1"/>
    <property type="molecule type" value="Genomic_DNA"/>
</dbReference>
<feature type="domain" description="Glycosyltransferase subfamily 4-like N-terminal" evidence="5">
    <location>
        <begin position="17"/>
        <end position="180"/>
    </location>
</feature>
<dbReference type="InterPro" id="IPR001296">
    <property type="entry name" value="Glyco_trans_1"/>
</dbReference>
<reference evidence="6" key="1">
    <citation type="submission" date="2022-01" db="EMBL/GenBank/DDBJ databases">
        <title>Corynebacterium sp. nov isolated from isolated from the feces of the greater white-fronted geese (Anser albifrons) at Poyang Lake, PR China.</title>
        <authorList>
            <person name="Liu Q."/>
        </authorList>
    </citation>
    <scope>NUCLEOTIDE SEQUENCE</scope>
    <source>
        <strain evidence="6">JCM 32435</strain>
    </source>
</reference>
<evidence type="ECO:0000256" key="3">
    <source>
        <dbReference type="ARBA" id="ARBA00022679"/>
    </source>
</evidence>
<accession>A0A9X1U812</accession>
<dbReference type="Proteomes" id="UP001139336">
    <property type="component" value="Unassembled WGS sequence"/>
</dbReference>